<evidence type="ECO:0000313" key="1">
    <source>
        <dbReference type="EMBL" id="SJZ78409.1"/>
    </source>
</evidence>
<dbReference type="AlphaFoldDB" id="A0A1T4NGM1"/>
<evidence type="ECO:0000313" key="2">
    <source>
        <dbReference type="Proteomes" id="UP000190135"/>
    </source>
</evidence>
<gene>
    <name evidence="1" type="ORF">SAMN05428963_10318</name>
</gene>
<reference evidence="1 2" key="1">
    <citation type="submission" date="2017-02" db="EMBL/GenBank/DDBJ databases">
        <authorList>
            <person name="Peterson S.W."/>
        </authorList>
    </citation>
    <scope>NUCLEOTIDE SEQUENCE [LARGE SCALE GENOMIC DNA]</scope>
    <source>
        <strain evidence="1 2">USBA 369</strain>
    </source>
</reference>
<protein>
    <submittedName>
        <fullName evidence="1">Transcriptional regulator</fullName>
    </submittedName>
</protein>
<dbReference type="RefSeq" id="WP_078707515.1">
    <property type="nucleotide sequence ID" value="NZ_FUXL01000003.1"/>
</dbReference>
<sequence length="69" mass="8004">MSKKTMTLNLTEAEMSALEALCAKKDLSKIGLMRQALRLYQMIDTRVERGGKLYFEDDQTREKSEIMML</sequence>
<dbReference type="STRING" id="1365950.SAMN05428963_10318"/>
<dbReference type="OrthoDB" id="6025200at2"/>
<accession>A0A1T4NGM1</accession>
<proteinExistence type="predicted"/>
<dbReference type="Proteomes" id="UP000190135">
    <property type="component" value="Unassembled WGS sequence"/>
</dbReference>
<organism evidence="1 2">
    <name type="scientific">Consotaella salsifontis</name>
    <dbReference type="NCBI Taxonomy" id="1365950"/>
    <lineage>
        <taxon>Bacteria</taxon>
        <taxon>Pseudomonadati</taxon>
        <taxon>Pseudomonadota</taxon>
        <taxon>Alphaproteobacteria</taxon>
        <taxon>Hyphomicrobiales</taxon>
        <taxon>Aurantimonadaceae</taxon>
        <taxon>Consotaella</taxon>
    </lineage>
</organism>
<keyword evidence="2" id="KW-1185">Reference proteome</keyword>
<name>A0A1T4NGM1_9HYPH</name>
<dbReference type="EMBL" id="FUXL01000003">
    <property type="protein sequence ID" value="SJZ78409.1"/>
    <property type="molecule type" value="Genomic_DNA"/>
</dbReference>